<name>D7TEU9_VITVI</name>
<dbReference type="AlphaFoldDB" id="D7TEU9"/>
<reference evidence="2" key="1">
    <citation type="journal article" date="2007" name="Nature">
        <title>The grapevine genome sequence suggests ancestral hexaploidization in major angiosperm phyla.</title>
        <authorList>
            <consortium name="The French-Italian Public Consortium for Grapevine Genome Characterization."/>
            <person name="Jaillon O."/>
            <person name="Aury J.-M."/>
            <person name="Noel B."/>
            <person name="Policriti A."/>
            <person name="Clepet C."/>
            <person name="Casagrande A."/>
            <person name="Choisne N."/>
            <person name="Aubourg S."/>
            <person name="Vitulo N."/>
            <person name="Jubin C."/>
            <person name="Vezzi A."/>
            <person name="Legeai F."/>
            <person name="Hugueney P."/>
            <person name="Dasilva C."/>
            <person name="Horner D."/>
            <person name="Mica E."/>
            <person name="Jublot D."/>
            <person name="Poulain J."/>
            <person name="Bruyere C."/>
            <person name="Billault A."/>
            <person name="Segurens B."/>
            <person name="Gouyvenoux M."/>
            <person name="Ugarte E."/>
            <person name="Cattonaro F."/>
            <person name="Anthouard V."/>
            <person name="Vico V."/>
            <person name="Del Fabbro C."/>
            <person name="Alaux M."/>
            <person name="Di Gaspero G."/>
            <person name="Dumas V."/>
            <person name="Felice N."/>
            <person name="Paillard S."/>
            <person name="Juman I."/>
            <person name="Moroldo M."/>
            <person name="Scalabrin S."/>
            <person name="Canaguier A."/>
            <person name="Le Clainche I."/>
            <person name="Malacrida G."/>
            <person name="Durand E."/>
            <person name="Pesole G."/>
            <person name="Laucou V."/>
            <person name="Chatelet P."/>
            <person name="Merdinoglu D."/>
            <person name="Delledonne M."/>
            <person name="Pezzotti M."/>
            <person name="Lecharny A."/>
            <person name="Scarpelli C."/>
            <person name="Artiguenave F."/>
            <person name="Pe M.E."/>
            <person name="Valle G."/>
            <person name="Morgante M."/>
            <person name="Caboche M."/>
            <person name="Adam-Blondon A.-F."/>
            <person name="Weissenbach J."/>
            <person name="Quetier F."/>
            <person name="Wincker P."/>
        </authorList>
    </citation>
    <scope>NUCLEOTIDE SEQUENCE [LARGE SCALE GENOMIC DNA]</scope>
    <source>
        <strain evidence="2">cv. Pinot noir / PN40024</strain>
    </source>
</reference>
<gene>
    <name evidence="1" type="ordered locus">VIT_10s0042g00480</name>
</gene>
<dbReference type="HOGENOM" id="CLU_2946330_0_0_1"/>
<sequence>MSLKEGCGKLPPRSNIKEISGAILDTKKYALQVCHNQGIYIDIPVISHWTVTRRRACNSI</sequence>
<dbReference type="PaxDb" id="29760-VIT_10s0042g00480.t01"/>
<keyword evidence="2" id="KW-1185">Reference proteome</keyword>
<evidence type="ECO:0000313" key="2">
    <source>
        <dbReference type="Proteomes" id="UP000009183"/>
    </source>
</evidence>
<organism evidence="1 2">
    <name type="scientific">Vitis vinifera</name>
    <name type="common">Grape</name>
    <dbReference type="NCBI Taxonomy" id="29760"/>
    <lineage>
        <taxon>Eukaryota</taxon>
        <taxon>Viridiplantae</taxon>
        <taxon>Streptophyta</taxon>
        <taxon>Embryophyta</taxon>
        <taxon>Tracheophyta</taxon>
        <taxon>Spermatophyta</taxon>
        <taxon>Magnoliopsida</taxon>
        <taxon>eudicotyledons</taxon>
        <taxon>Gunneridae</taxon>
        <taxon>Pentapetalae</taxon>
        <taxon>rosids</taxon>
        <taxon>Vitales</taxon>
        <taxon>Vitaceae</taxon>
        <taxon>Viteae</taxon>
        <taxon>Vitis</taxon>
    </lineage>
</organism>
<evidence type="ECO:0000313" key="1">
    <source>
        <dbReference type="EMBL" id="CBI29022.3"/>
    </source>
</evidence>
<accession>D7TEU9</accession>
<proteinExistence type="predicted"/>
<dbReference type="Proteomes" id="UP000009183">
    <property type="component" value="Chromosome 10"/>
</dbReference>
<dbReference type="EMBL" id="FN595766">
    <property type="protein sequence ID" value="CBI29022.3"/>
    <property type="molecule type" value="Genomic_DNA"/>
</dbReference>
<dbReference type="InParanoid" id="D7TEU9"/>
<protein>
    <submittedName>
        <fullName evidence="1">Uncharacterized protein</fullName>
    </submittedName>
</protein>